<dbReference type="PANTHER" id="PTHR12592">
    <property type="entry name" value="ATP-DEPENDENT (S)-NAD(P)H-HYDRATE DEHYDRATASE FAMILY MEMBER"/>
    <property type="match status" value="1"/>
</dbReference>
<comment type="catalytic activity">
    <reaction evidence="6">
        <text>(6S)-NADHX + ATP = ADP + phosphate + NADH + H(+)</text>
        <dbReference type="Rhea" id="RHEA:19017"/>
        <dbReference type="ChEBI" id="CHEBI:15378"/>
        <dbReference type="ChEBI" id="CHEBI:30616"/>
        <dbReference type="ChEBI" id="CHEBI:43474"/>
        <dbReference type="ChEBI" id="CHEBI:57945"/>
        <dbReference type="ChEBI" id="CHEBI:64074"/>
        <dbReference type="ChEBI" id="CHEBI:456216"/>
        <dbReference type="EC" id="4.2.1.93"/>
    </reaction>
</comment>
<name>A0A1Y1JF97_PLAGO</name>
<gene>
    <name evidence="8" type="ORF">PGO_094010</name>
</gene>
<dbReference type="AlphaFoldDB" id="A0A1Y1JF97"/>
<dbReference type="Proteomes" id="UP000195521">
    <property type="component" value="Unassembled WGS sequence"/>
</dbReference>
<organism evidence="8 9">
    <name type="scientific">Plasmodium gonderi</name>
    <dbReference type="NCBI Taxonomy" id="77519"/>
    <lineage>
        <taxon>Eukaryota</taxon>
        <taxon>Sar</taxon>
        <taxon>Alveolata</taxon>
        <taxon>Apicomplexa</taxon>
        <taxon>Aconoidasida</taxon>
        <taxon>Haemosporida</taxon>
        <taxon>Plasmodiidae</taxon>
        <taxon>Plasmodium</taxon>
        <taxon>Plasmodium (Plasmodium)</taxon>
    </lineage>
</organism>
<keyword evidence="6" id="KW-0597">Phosphoprotein</keyword>
<keyword evidence="8" id="KW-0808">Transferase</keyword>
<keyword evidence="1 6" id="KW-0547">Nucleotide-binding</keyword>
<evidence type="ECO:0000256" key="6">
    <source>
        <dbReference type="HAMAP-Rule" id="MF_03157"/>
    </source>
</evidence>
<feature type="domain" description="YjeF C-terminal" evidence="7">
    <location>
        <begin position="26"/>
        <end position="353"/>
    </location>
</feature>
<dbReference type="Pfam" id="PF01256">
    <property type="entry name" value="Carb_kinase"/>
    <property type="match status" value="1"/>
</dbReference>
<accession>A0A1Y1JF97</accession>
<dbReference type="SUPFAM" id="SSF53613">
    <property type="entry name" value="Ribokinase-like"/>
    <property type="match status" value="1"/>
</dbReference>
<dbReference type="OrthoDB" id="8110916at2759"/>
<dbReference type="GO" id="GO:0110051">
    <property type="term" value="P:metabolite repair"/>
    <property type="evidence" value="ECO:0007669"/>
    <property type="project" value="TreeGrafter"/>
</dbReference>
<dbReference type="HAMAP" id="MF_01965">
    <property type="entry name" value="NADHX_dehydratase"/>
    <property type="match status" value="1"/>
</dbReference>
<dbReference type="PROSITE" id="PS51383">
    <property type="entry name" value="YJEF_C_3"/>
    <property type="match status" value="1"/>
</dbReference>
<comment type="similarity">
    <text evidence="6">Belongs to the NnrD/CARKD family.</text>
</comment>
<dbReference type="GO" id="GO:0016301">
    <property type="term" value="F:kinase activity"/>
    <property type="evidence" value="ECO:0007669"/>
    <property type="project" value="UniProtKB-KW"/>
</dbReference>
<protein>
    <recommendedName>
        <fullName evidence="6">ATP-dependent (S)-NAD(P)H-hydrate dehydratase</fullName>
        <ecNumber evidence="6">4.2.1.93</ecNumber>
    </recommendedName>
    <alternativeName>
        <fullName evidence="6">ATP-dependent NAD(P)HX dehydratase</fullName>
    </alternativeName>
</protein>
<dbReference type="PANTHER" id="PTHR12592:SF0">
    <property type="entry name" value="ATP-DEPENDENT (S)-NAD(P)H-HYDRATE DEHYDRATASE"/>
    <property type="match status" value="1"/>
</dbReference>
<dbReference type="EC" id="4.2.1.93" evidence="6"/>
<keyword evidence="2 6" id="KW-0067">ATP-binding</keyword>
<feature type="binding site" evidence="6">
    <location>
        <begin position="240"/>
        <end position="244"/>
    </location>
    <ligand>
        <name>ATP</name>
        <dbReference type="ChEBI" id="CHEBI:30616"/>
    </ligand>
</feature>
<feature type="binding site" evidence="6">
    <location>
        <position position="136"/>
    </location>
    <ligand>
        <name>(6S)-NADPHX</name>
        <dbReference type="ChEBI" id="CHEBI:64076"/>
    </ligand>
</feature>
<evidence type="ECO:0000259" key="7">
    <source>
        <dbReference type="PROSITE" id="PS51383"/>
    </source>
</evidence>
<dbReference type="GO" id="GO:0005524">
    <property type="term" value="F:ATP binding"/>
    <property type="evidence" value="ECO:0007669"/>
    <property type="project" value="UniProtKB-KW"/>
</dbReference>
<dbReference type="GeneID" id="39747919"/>
<feature type="binding site" evidence="6">
    <location>
        <begin position="260"/>
        <end position="269"/>
    </location>
    <ligand>
        <name>ATP</name>
        <dbReference type="ChEBI" id="CHEBI:30616"/>
    </ligand>
</feature>
<evidence type="ECO:0000313" key="9">
    <source>
        <dbReference type="Proteomes" id="UP000195521"/>
    </source>
</evidence>
<dbReference type="RefSeq" id="XP_028543790.1">
    <property type="nucleotide sequence ID" value="XM_028687989.1"/>
</dbReference>
<dbReference type="EMBL" id="BDQF01000010">
    <property type="protein sequence ID" value="GAW81201.1"/>
    <property type="molecule type" value="Genomic_DNA"/>
</dbReference>
<keyword evidence="3" id="KW-0521">NADP</keyword>
<evidence type="ECO:0000256" key="1">
    <source>
        <dbReference type="ARBA" id="ARBA00022741"/>
    </source>
</evidence>
<comment type="cofactor">
    <cofactor evidence="6">
        <name>Mg(2+)</name>
        <dbReference type="ChEBI" id="CHEBI:18420"/>
    </cofactor>
</comment>
<comment type="catalytic activity">
    <reaction evidence="6">
        <text>(6S)-NADPHX + ATP = ADP + phosphate + NADPH + H(+)</text>
        <dbReference type="Rhea" id="RHEA:32231"/>
        <dbReference type="ChEBI" id="CHEBI:15378"/>
        <dbReference type="ChEBI" id="CHEBI:30616"/>
        <dbReference type="ChEBI" id="CHEBI:43474"/>
        <dbReference type="ChEBI" id="CHEBI:57783"/>
        <dbReference type="ChEBI" id="CHEBI:64076"/>
        <dbReference type="ChEBI" id="CHEBI:456216"/>
        <dbReference type="EC" id="4.2.1.93"/>
    </reaction>
</comment>
<dbReference type="GO" id="GO:0047453">
    <property type="term" value="F:ATP-dependent NAD(P)H-hydrate dehydratase activity"/>
    <property type="evidence" value="ECO:0007669"/>
    <property type="project" value="UniProtKB-UniRule"/>
</dbReference>
<keyword evidence="5 6" id="KW-0456">Lyase</keyword>
<feature type="binding site" evidence="6">
    <location>
        <begin position="194"/>
        <end position="200"/>
    </location>
    <ligand>
        <name>(6S)-NADPHX</name>
        <dbReference type="ChEBI" id="CHEBI:64076"/>
    </ligand>
</feature>
<sequence length="358" mass="41338">MEEYSVSENLKLDHMHLNRKLLNKTLYELQWYVVPELSEKDHKGSMGKICIVGGSEIYSGAPFLSAMSTLRLGADLCFVITSEGSAIPIKCYSPELIVYPYLHNRKSKINNIQDGELGNCIEYLMNRIDCCVIGPGLGTIDDCVTKACLIYIIKNFIKKNIFLILDADIIQFVLTNEDIFCQIKNYEHCIFTPNHNEYRKMISYFTPNENVQFDQLTSDQIIIHAHNMMRIFNGPKILIKGFYDIFISKHFFFVSFIHPPCLKRPGGLGDILTGVLAVFLTWGMKKKNIFSLTLKEMLHMENVNEQNECLDILSSFCGSFFLKYVCKEEFKNYHRGLIASDIIKRIPYHFHILYDTIK</sequence>
<dbReference type="InterPro" id="IPR029056">
    <property type="entry name" value="Ribokinase-like"/>
</dbReference>
<dbReference type="OMA" id="IMNSIPH"/>
<evidence type="ECO:0000256" key="5">
    <source>
        <dbReference type="ARBA" id="ARBA00023239"/>
    </source>
</evidence>
<evidence type="ECO:0000256" key="2">
    <source>
        <dbReference type="ARBA" id="ARBA00022840"/>
    </source>
</evidence>
<comment type="function">
    <text evidence="6">Catalyzes the dehydration of the S-form of NAD(P)HX at the expense of ATP, which is converted to ADP. Together with NAD(P)HX epimerase, which catalyzes the epimerization of the S- and R-forms, the enzyme allows the repair of both epimers of NAD(P)HX, a damaged form of NAD(P)H that is a result of enzymatic or heat-dependent hydration.</text>
</comment>
<dbReference type="Gene3D" id="3.40.1190.20">
    <property type="match status" value="1"/>
</dbReference>
<dbReference type="CDD" id="cd01171">
    <property type="entry name" value="YXKO-related"/>
    <property type="match status" value="1"/>
</dbReference>
<comment type="caution">
    <text evidence="8">The sequence shown here is derived from an EMBL/GenBank/DDBJ whole genome shotgun (WGS) entry which is preliminary data.</text>
</comment>
<evidence type="ECO:0000256" key="4">
    <source>
        <dbReference type="ARBA" id="ARBA00023027"/>
    </source>
</evidence>
<evidence type="ECO:0000256" key="3">
    <source>
        <dbReference type="ARBA" id="ARBA00022857"/>
    </source>
</evidence>
<dbReference type="GO" id="GO:0046496">
    <property type="term" value="P:nicotinamide nucleotide metabolic process"/>
    <property type="evidence" value="ECO:0007669"/>
    <property type="project" value="UniProtKB-UniRule"/>
</dbReference>
<evidence type="ECO:0000313" key="8">
    <source>
        <dbReference type="EMBL" id="GAW81201.1"/>
    </source>
</evidence>
<reference evidence="9" key="1">
    <citation type="submission" date="2017-04" db="EMBL/GenBank/DDBJ databases">
        <title>Plasmodium gonderi genome.</title>
        <authorList>
            <person name="Arisue N."/>
            <person name="Honma H."/>
            <person name="Kawai S."/>
            <person name="Tougan T."/>
            <person name="Tanabe K."/>
            <person name="Horii T."/>
        </authorList>
    </citation>
    <scope>NUCLEOTIDE SEQUENCE [LARGE SCALE GENOMIC DNA]</scope>
    <source>
        <strain evidence="9">ATCC 30045</strain>
    </source>
</reference>
<proteinExistence type="inferred from homology"/>
<keyword evidence="4 6" id="KW-0520">NAD</keyword>
<keyword evidence="9" id="KW-1185">Reference proteome</keyword>
<keyword evidence="8" id="KW-0418">Kinase</keyword>
<dbReference type="InterPro" id="IPR000631">
    <property type="entry name" value="CARKD"/>
</dbReference>
<feature type="binding site" evidence="6">
    <location>
        <position position="270"/>
    </location>
    <ligand>
        <name>(6S)-NADPHX</name>
        <dbReference type="ChEBI" id="CHEBI:64076"/>
    </ligand>
</feature>